<sequence>MVQRLQALSKDLTAAVDVRRDAAHVMEQQAKFQAHQRVESRHGLLSAVVSFTAQMKVALGPDYPETVDEHAKAIEQRLQALPPKVPDPGPVPNVPDAQHLALQNVKELCGKLVDTLYSTAVDVDLSLDLTQSPSPEQQRLVAGTAAVVEAAMPSLAAGRAVAPAAGLAAAPPPGVAAAPPPGVAAAAGATLALSAADATQTPAAAAGVATPCSAVGTVTAATPSIASAAAAAGLAAAAAAAAGLGLHSTPSLTAVERLGLNITPGSNTLAGLNLGITPGSVKPPSQGGYDLKTPQLPLLADYTRLLDDKQIQGTFVPETEPGAWE</sequence>
<evidence type="ECO:0000313" key="2">
    <source>
        <dbReference type="Proteomes" id="UP001165080"/>
    </source>
</evidence>
<dbReference type="AlphaFoldDB" id="A0A9W6BE11"/>
<accession>A0A9W6BE11</accession>
<name>A0A9W6BE11_9CHLO</name>
<comment type="caution">
    <text evidence="1">The sequence shown here is derived from an EMBL/GenBank/DDBJ whole genome shotgun (WGS) entry which is preliminary data.</text>
</comment>
<reference evidence="1 2" key="1">
    <citation type="journal article" date="2023" name="Commun. Biol.">
        <title>Reorganization of the ancestral sex-determining regions during the evolution of trioecy in Pleodorina starrii.</title>
        <authorList>
            <person name="Takahashi K."/>
            <person name="Suzuki S."/>
            <person name="Kawai-Toyooka H."/>
            <person name="Yamamoto K."/>
            <person name="Hamaji T."/>
            <person name="Ootsuki R."/>
            <person name="Yamaguchi H."/>
            <person name="Kawachi M."/>
            <person name="Higashiyama T."/>
            <person name="Nozaki H."/>
        </authorList>
    </citation>
    <scope>NUCLEOTIDE SEQUENCE [LARGE SCALE GENOMIC DNA]</scope>
    <source>
        <strain evidence="1 2">NIES-4479</strain>
    </source>
</reference>
<protein>
    <submittedName>
        <fullName evidence="1">Uncharacterized protein</fullName>
    </submittedName>
</protein>
<proteinExistence type="predicted"/>
<dbReference type="EMBL" id="BRXU01000003">
    <property type="protein sequence ID" value="GLC50018.1"/>
    <property type="molecule type" value="Genomic_DNA"/>
</dbReference>
<dbReference type="Proteomes" id="UP001165080">
    <property type="component" value="Unassembled WGS sequence"/>
</dbReference>
<organism evidence="1 2">
    <name type="scientific">Pleodorina starrii</name>
    <dbReference type="NCBI Taxonomy" id="330485"/>
    <lineage>
        <taxon>Eukaryota</taxon>
        <taxon>Viridiplantae</taxon>
        <taxon>Chlorophyta</taxon>
        <taxon>core chlorophytes</taxon>
        <taxon>Chlorophyceae</taxon>
        <taxon>CS clade</taxon>
        <taxon>Chlamydomonadales</taxon>
        <taxon>Volvocaceae</taxon>
        <taxon>Pleodorina</taxon>
    </lineage>
</organism>
<gene>
    <name evidence="1" type="primary">PLEST010687</name>
    <name evidence="1" type="ORF">PLESTB_000333500</name>
</gene>
<keyword evidence="2" id="KW-1185">Reference proteome</keyword>
<evidence type="ECO:0000313" key="1">
    <source>
        <dbReference type="EMBL" id="GLC50018.1"/>
    </source>
</evidence>